<feature type="binding site" evidence="5">
    <location>
        <position position="685"/>
    </location>
    <ligand>
        <name>AMP</name>
        <dbReference type="ChEBI" id="CHEBI:456215"/>
    </ligand>
</feature>
<feature type="active site" description="Proton donor" evidence="4">
    <location>
        <position position="475"/>
    </location>
</feature>
<feature type="binding site" evidence="6">
    <location>
        <position position="479"/>
    </location>
    <ligand>
        <name>Zn(2+)</name>
        <dbReference type="ChEBI" id="CHEBI:29105"/>
        <label>1</label>
    </ligand>
</feature>
<dbReference type="GO" id="GO:0007165">
    <property type="term" value="P:signal transduction"/>
    <property type="evidence" value="ECO:0007669"/>
    <property type="project" value="InterPro"/>
</dbReference>
<proteinExistence type="inferred from homology"/>
<feature type="binding site" evidence="6">
    <location>
        <position position="516"/>
    </location>
    <ligand>
        <name>Zn(2+)</name>
        <dbReference type="ChEBI" id="CHEBI:29105"/>
        <label>1</label>
    </ligand>
</feature>
<feature type="region of interest" description="Disordered" evidence="8">
    <location>
        <begin position="1"/>
        <end position="42"/>
    </location>
</feature>
<sequence length="710" mass="80707">MSNKTQNNTRKESRLNERRRNWRLQRGQTQLTKESAPGTSVPARRENWWGATISQFSRQKSLQHPVDSATTGGIIMRPNPSRRQSFLYRSGTPLDGINNLNLRSDGSAHLEREDRQFITPFAQILSILKKAHVLLSRYKTDETDSPTIYSPTNKTPVEGSPDNDQFRRSNTRLPSQQSLEDTIRDFDWCLEVLEGLQCKRSVSSLTRAKFCSMLSRELSTSLSDNTSGPKGADHEDQCADDLLEDATGEAEEAESVSVTSPDSGPVAEGAVGTGNKSSARHRPYLSRMRSNAGGLRHQHTHSSCSSQISDYIYQTFVEEDEDDEMVMKKTNDEEEGEEAERCGSSVCLNGSALDELDVVTELDQREPLRKSSETKDRTTTTNSTKNTLPELTRLWKERFDFNVDSVVQFIKKNEDSTSPDFFNFNQITNHHCLSTFGLYLLQKRGVLSKLGIPTMQMWLCLQRIETLYNRDTPYHNSIHAVDVLHTMHILFTYNQLDSMFSDLEIFATLFACVIHDVDHPGLTNQYLVNTNSELALLYNDSSVLENHHLFVAFNLLHNEPECDFSAQFSRTQRQLFRKMVISLVLSTDMSKHMSLLADLKTMVESQRASGSNVINLDTYSSRIQILESLVHASDLGNPTKPLPMYQQWVDRIMEEMFRQGDREREAGLEISPMCDRQNACVGTTQVSRSFLFKSNCCVYFQPGMKLFSHK</sequence>
<name>A0A8E0S415_9TREM</name>
<dbReference type="CDD" id="cd00077">
    <property type="entry name" value="HDc"/>
    <property type="match status" value="1"/>
</dbReference>
<keyword evidence="1 6" id="KW-0479">Metal-binding</keyword>
<dbReference type="GO" id="GO:0004114">
    <property type="term" value="F:3',5'-cyclic-nucleotide phosphodiesterase activity"/>
    <property type="evidence" value="ECO:0007669"/>
    <property type="project" value="InterPro"/>
</dbReference>
<feature type="region of interest" description="Disordered" evidence="8">
    <location>
        <begin position="142"/>
        <end position="176"/>
    </location>
</feature>
<dbReference type="GO" id="GO:0046872">
    <property type="term" value="F:metal ion binding"/>
    <property type="evidence" value="ECO:0007669"/>
    <property type="project" value="UniProtKB-KW"/>
</dbReference>
<feature type="region of interest" description="Disordered" evidence="8">
    <location>
        <begin position="60"/>
        <end position="79"/>
    </location>
</feature>
<dbReference type="InterPro" id="IPR002073">
    <property type="entry name" value="PDEase_catalytic_dom"/>
</dbReference>
<comment type="caution">
    <text evidence="10">The sequence shown here is derived from an EMBL/GenBank/DDBJ whole genome shotgun (WGS) entry which is preliminary data.</text>
</comment>
<dbReference type="InterPro" id="IPR023174">
    <property type="entry name" value="PDEase_CS"/>
</dbReference>
<dbReference type="Pfam" id="PF18100">
    <property type="entry name" value="PDE4_UCR"/>
    <property type="match status" value="1"/>
</dbReference>
<feature type="binding site" evidence="6">
    <location>
        <position position="515"/>
    </location>
    <ligand>
        <name>Zn(2+)</name>
        <dbReference type="ChEBI" id="CHEBI:29105"/>
        <label>1</label>
    </ligand>
</feature>
<dbReference type="Pfam" id="PF00233">
    <property type="entry name" value="PDEase_I"/>
    <property type="match status" value="1"/>
</dbReference>
<dbReference type="InterPro" id="IPR023088">
    <property type="entry name" value="PDEase"/>
</dbReference>
<feature type="compositionally biased region" description="Polar residues" evidence="8">
    <location>
        <begin position="145"/>
        <end position="155"/>
    </location>
</feature>
<dbReference type="PANTHER" id="PTHR11347">
    <property type="entry name" value="CYCLIC NUCLEOTIDE PHOSPHODIESTERASE"/>
    <property type="match status" value="1"/>
</dbReference>
<evidence type="ECO:0000256" key="2">
    <source>
        <dbReference type="ARBA" id="ARBA00022801"/>
    </source>
</evidence>
<reference evidence="10" key="1">
    <citation type="submission" date="2019-05" db="EMBL/GenBank/DDBJ databases">
        <title>Annotation for the trematode Fasciolopsis buski.</title>
        <authorList>
            <person name="Choi Y.-J."/>
        </authorList>
    </citation>
    <scope>NUCLEOTIDE SEQUENCE</scope>
    <source>
        <strain evidence="10">HT</strain>
        <tissue evidence="10">Whole worm</tissue>
    </source>
</reference>
<dbReference type="OrthoDB" id="189220at2759"/>
<gene>
    <name evidence="10" type="ORF">FBUS_06178</name>
</gene>
<feature type="domain" description="PDEase" evidence="9">
    <location>
        <begin position="384"/>
        <end position="710"/>
    </location>
</feature>
<feature type="binding site" evidence="6">
    <location>
        <position position="516"/>
    </location>
    <ligand>
        <name>Zn(2+)</name>
        <dbReference type="ChEBI" id="CHEBI:29105"/>
        <label>2</label>
    </ligand>
</feature>
<dbReference type="SUPFAM" id="SSF109604">
    <property type="entry name" value="HD-domain/PDEase-like"/>
    <property type="match status" value="1"/>
</dbReference>
<dbReference type="PROSITE" id="PS00126">
    <property type="entry name" value="PDEASE_I_1"/>
    <property type="match status" value="1"/>
</dbReference>
<keyword evidence="11" id="KW-1185">Reference proteome</keyword>
<evidence type="ECO:0000256" key="3">
    <source>
        <dbReference type="ARBA" id="ARBA00023149"/>
    </source>
</evidence>
<feature type="binding site" evidence="6">
    <location>
        <position position="634"/>
    </location>
    <ligand>
        <name>Zn(2+)</name>
        <dbReference type="ChEBI" id="CHEBI:29105"/>
        <label>1</label>
    </ligand>
</feature>
<dbReference type="EMBL" id="LUCM01000191">
    <property type="protein sequence ID" value="KAA0200952.1"/>
    <property type="molecule type" value="Genomic_DNA"/>
</dbReference>
<keyword evidence="3" id="KW-0114">cAMP</keyword>
<evidence type="ECO:0000259" key="9">
    <source>
        <dbReference type="PROSITE" id="PS51845"/>
    </source>
</evidence>
<comment type="cofactor">
    <cofactor evidence="7">
        <name>a divalent metal cation</name>
        <dbReference type="ChEBI" id="CHEBI:60240"/>
    </cofactor>
    <text evidence="7">Binds 2 divalent metal cations per subunit. Site 1 may preferentially bind zinc ions, while site 2 has a preference for magnesium and/or manganese ions.</text>
</comment>
<feature type="compositionally biased region" description="Basic and acidic residues" evidence="8">
    <location>
        <begin position="9"/>
        <end position="19"/>
    </location>
</feature>
<comment type="similarity">
    <text evidence="7">Belongs to the cyclic nucleotide phosphodiesterase family.</text>
</comment>
<feature type="region of interest" description="Disordered" evidence="8">
    <location>
        <begin position="248"/>
        <end position="284"/>
    </location>
</feature>
<dbReference type="Gene3D" id="1.10.1300.10">
    <property type="entry name" value="3'5'-cyclic nucleotide phosphodiesterase, catalytic domain"/>
    <property type="match status" value="1"/>
</dbReference>
<dbReference type="SMART" id="SM00471">
    <property type="entry name" value="HDc"/>
    <property type="match status" value="1"/>
</dbReference>
<dbReference type="InterPro" id="IPR036971">
    <property type="entry name" value="PDEase_catalytic_dom_sf"/>
</dbReference>
<dbReference type="AlphaFoldDB" id="A0A8E0S415"/>
<protein>
    <recommendedName>
        <fullName evidence="7">Phosphodiesterase</fullName>
        <ecNumber evidence="7">3.1.4.-</ecNumber>
    </recommendedName>
</protein>
<evidence type="ECO:0000313" key="10">
    <source>
        <dbReference type="EMBL" id="KAA0200952.1"/>
    </source>
</evidence>
<evidence type="ECO:0000256" key="6">
    <source>
        <dbReference type="PIRSR" id="PIRSR623088-3"/>
    </source>
</evidence>
<keyword evidence="2 7" id="KW-0378">Hydrolase</keyword>
<feature type="binding site" evidence="5">
    <location>
        <position position="634"/>
    </location>
    <ligand>
        <name>AMP</name>
        <dbReference type="ChEBI" id="CHEBI:456215"/>
    </ligand>
</feature>
<accession>A0A8E0S415</accession>
<evidence type="ECO:0000256" key="4">
    <source>
        <dbReference type="PIRSR" id="PIRSR623088-1"/>
    </source>
</evidence>
<dbReference type="PROSITE" id="PS51845">
    <property type="entry name" value="PDEASE_I_2"/>
    <property type="match status" value="1"/>
</dbReference>
<dbReference type="Proteomes" id="UP000728185">
    <property type="component" value="Unassembled WGS sequence"/>
</dbReference>
<evidence type="ECO:0000256" key="7">
    <source>
        <dbReference type="RuleBase" id="RU363067"/>
    </source>
</evidence>
<evidence type="ECO:0000256" key="8">
    <source>
        <dbReference type="SAM" id="MobiDB-lite"/>
    </source>
</evidence>
<feature type="binding site" evidence="5">
    <location>
        <position position="516"/>
    </location>
    <ligand>
        <name>AMP</name>
        <dbReference type="ChEBI" id="CHEBI:456215"/>
    </ligand>
</feature>
<feature type="region of interest" description="Disordered" evidence="8">
    <location>
        <begin position="362"/>
        <end position="385"/>
    </location>
</feature>
<dbReference type="PRINTS" id="PR00387">
    <property type="entry name" value="PDIESTERASE1"/>
</dbReference>
<dbReference type="EC" id="3.1.4.-" evidence="7"/>
<dbReference type="InterPro" id="IPR040844">
    <property type="entry name" value="PDE4_UCR"/>
</dbReference>
<evidence type="ECO:0000256" key="1">
    <source>
        <dbReference type="ARBA" id="ARBA00022723"/>
    </source>
</evidence>
<organism evidence="10 11">
    <name type="scientific">Fasciolopsis buskii</name>
    <dbReference type="NCBI Taxonomy" id="27845"/>
    <lineage>
        <taxon>Eukaryota</taxon>
        <taxon>Metazoa</taxon>
        <taxon>Spiralia</taxon>
        <taxon>Lophotrochozoa</taxon>
        <taxon>Platyhelminthes</taxon>
        <taxon>Trematoda</taxon>
        <taxon>Digenea</taxon>
        <taxon>Plagiorchiida</taxon>
        <taxon>Echinostomata</taxon>
        <taxon>Echinostomatoidea</taxon>
        <taxon>Fasciolidae</taxon>
        <taxon>Fasciolopsis</taxon>
    </lineage>
</organism>
<feature type="binding site" evidence="5">
    <location>
        <begin position="475"/>
        <end position="479"/>
    </location>
    <ligand>
        <name>AMP</name>
        <dbReference type="ChEBI" id="CHEBI:456215"/>
    </ligand>
</feature>
<dbReference type="InterPro" id="IPR003607">
    <property type="entry name" value="HD/PDEase_dom"/>
</dbReference>
<evidence type="ECO:0000256" key="5">
    <source>
        <dbReference type="PIRSR" id="PIRSR623088-2"/>
    </source>
</evidence>
<evidence type="ECO:0000313" key="11">
    <source>
        <dbReference type="Proteomes" id="UP000728185"/>
    </source>
</evidence>
<feature type="compositionally biased region" description="Basic and acidic residues" evidence="8">
    <location>
        <begin position="362"/>
        <end position="378"/>
    </location>
</feature>